<dbReference type="PANTHER" id="PTHR42776:SF27">
    <property type="entry name" value="DIPEPTIDYL PEPTIDASE FAMILY MEMBER 6"/>
    <property type="match status" value="1"/>
</dbReference>
<protein>
    <submittedName>
        <fullName evidence="3">Acylamino-acid-releasing enzyme</fullName>
        <ecNumber evidence="3">3.4.19.1</ecNumber>
    </submittedName>
</protein>
<dbReference type="GO" id="GO:0006508">
    <property type="term" value="P:proteolysis"/>
    <property type="evidence" value="ECO:0007669"/>
    <property type="project" value="InterPro"/>
</dbReference>
<dbReference type="SUPFAM" id="SSF82171">
    <property type="entry name" value="DPP6 N-terminal domain-like"/>
    <property type="match status" value="1"/>
</dbReference>
<evidence type="ECO:0000313" key="3">
    <source>
        <dbReference type="EMBL" id="SLM98191.1"/>
    </source>
</evidence>
<evidence type="ECO:0000259" key="2">
    <source>
        <dbReference type="Pfam" id="PF00326"/>
    </source>
</evidence>
<dbReference type="GO" id="GO:0008242">
    <property type="term" value="F:omega peptidase activity"/>
    <property type="evidence" value="ECO:0007669"/>
    <property type="project" value="UniProtKB-EC"/>
</dbReference>
<proteinExistence type="predicted"/>
<dbReference type="PANTHER" id="PTHR42776">
    <property type="entry name" value="SERINE PEPTIDASE S9 FAMILY MEMBER"/>
    <property type="match status" value="1"/>
</dbReference>
<gene>
    <name evidence="3" type="ORF">FM105_08440</name>
</gene>
<dbReference type="Pfam" id="PF00326">
    <property type="entry name" value="Peptidase_S9"/>
    <property type="match status" value="1"/>
</dbReference>
<accession>A0A1X6XFZ8</accession>
<dbReference type="GO" id="GO:0004252">
    <property type="term" value="F:serine-type endopeptidase activity"/>
    <property type="evidence" value="ECO:0007669"/>
    <property type="project" value="TreeGrafter"/>
</dbReference>
<evidence type="ECO:0000313" key="4">
    <source>
        <dbReference type="Proteomes" id="UP000196581"/>
    </source>
</evidence>
<keyword evidence="4" id="KW-1185">Reference proteome</keyword>
<dbReference type="AlphaFoldDB" id="A0A1X6XFZ8"/>
<reference evidence="4" key="1">
    <citation type="submission" date="2017-02" db="EMBL/GenBank/DDBJ databases">
        <authorList>
            <person name="Dridi B."/>
        </authorList>
    </citation>
    <scope>NUCLEOTIDE SEQUENCE [LARGE SCALE GENOMIC DNA]</scope>
    <source>
        <strain evidence="4">B Co 03.10</strain>
    </source>
</reference>
<dbReference type="RefSeq" id="WP_087007204.1">
    <property type="nucleotide sequence ID" value="NZ_FWFF01000014.1"/>
</dbReference>
<keyword evidence="1 3" id="KW-0378">Hydrolase</keyword>
<dbReference type="Gene3D" id="3.40.50.1820">
    <property type="entry name" value="alpha/beta hydrolase"/>
    <property type="match status" value="1"/>
</dbReference>
<dbReference type="SUPFAM" id="SSF53474">
    <property type="entry name" value="alpha/beta-Hydrolases"/>
    <property type="match status" value="1"/>
</dbReference>
<evidence type="ECO:0000256" key="1">
    <source>
        <dbReference type="ARBA" id="ARBA00022801"/>
    </source>
</evidence>
<name>A0A1X6XFZ8_9MICO</name>
<dbReference type="Proteomes" id="UP000196581">
    <property type="component" value="Unassembled WGS sequence"/>
</dbReference>
<dbReference type="EMBL" id="FWFF01000014">
    <property type="protein sequence ID" value="SLM98191.1"/>
    <property type="molecule type" value="Genomic_DNA"/>
</dbReference>
<organism evidence="3 4">
    <name type="scientific">Brevibacterium yomogidense</name>
    <dbReference type="NCBI Taxonomy" id="946573"/>
    <lineage>
        <taxon>Bacteria</taxon>
        <taxon>Bacillati</taxon>
        <taxon>Actinomycetota</taxon>
        <taxon>Actinomycetes</taxon>
        <taxon>Micrococcales</taxon>
        <taxon>Brevibacteriaceae</taxon>
        <taxon>Brevibacterium</taxon>
    </lineage>
</organism>
<dbReference type="InterPro" id="IPR001375">
    <property type="entry name" value="Peptidase_S9_cat"/>
</dbReference>
<dbReference type="EC" id="3.4.19.1" evidence="3"/>
<sequence length="658" mass="69896">MPDARALVSSLHTLGRPVLDGEQVRFEVTRPDAETDSYTTRFHAAALAPEHSAPRMVRRVSSGWSDRAFTRAGQVAAHLSAPRAHPAQLWVSAADEPGRAVTDLPLGATEFALTPDGAQAYIIARDPEPGRYGTDPAGSAEAEPPRRITTLTYQSNGVGYVLDRPARLVRVPLSGETAPAPAGEIPLPDVHEVLRLDGDVRDVRAEHGRVSVLGPAEAPGTVADLRTTVWVVEDGTPRAVPVGDLSVQAHVWIDAHRIALLASDVGPGHSDFVAQVTGLHVHDTRDGSTRRLTPTDQGELGGDLRIVDGEALCLMTDDGAERLVAVDLSDGVEAAQRIRALTPETWTVTGFDAAADGTALVTAATPRSCGEVFRLDMSDPQSAPLQLTELDSRDWYAAHPVTAATAGGEVHGWCAIPVGPGPHPVVLSIHGGPFAQYTAAAFDEVQSLLDAGVAVVWSNPRGSAGRGRAWGEAVRGDFASPAADDVLAVLDAALAGHPRLDTSRLGVQGGSYGGYLTAMVIARDHRFAGAIVERGFLDPVAFAGTSDIGGFFGHEYLGTDAESVARQSPLAQVGDIRTPCLVVHSEQDLRCPLEQAQQFYAGLLRHGVEAEMLLFPGEDHELSRSGRPLHRISRFDAINEWWHRRFGLPAGHGHAQDG</sequence>
<feature type="domain" description="Peptidase S9 prolyl oligopeptidase catalytic" evidence="2">
    <location>
        <begin position="444"/>
        <end position="647"/>
    </location>
</feature>
<dbReference type="InterPro" id="IPR029058">
    <property type="entry name" value="AB_hydrolase_fold"/>
</dbReference>